<dbReference type="SUPFAM" id="SSF52343">
    <property type="entry name" value="Ferredoxin reductase-like, C-terminal NADP-linked domain"/>
    <property type="match status" value="1"/>
</dbReference>
<dbReference type="InterPro" id="IPR017927">
    <property type="entry name" value="FAD-bd_FR_type"/>
</dbReference>
<proteinExistence type="predicted"/>
<feature type="transmembrane region" description="Helical" evidence="13">
    <location>
        <begin position="215"/>
        <end position="235"/>
    </location>
</feature>
<keyword evidence="6" id="KW-0479">Metal-binding</keyword>
<sequence length="475" mass="52861">MTTYATERSVRRQDAATDALLGSRRSPRLLWNLAATAIVWGTSLVILALWIHGGGIQAVIGLNAETYSTLGRLTGLISANLLLYQVLLMARVPIFERGWGRDGLVRAHRLTGFWSFWLMLAHIALLSIGYAVNAHVNPLLQLWDFVWNYPGMMLATAGTGLLILVVVTSIRKARKKLRYESWHLIHLYAYLGVGLAIPHMLWTGSDFIGQPLVSAYWWTLWAIAAAAVLVFRLLVPLSRSMRHDLRVVAVEADGSNGVTVRMRGRDIHKLGAHSGQFFNWRFLDGPGWTRSHPFSLSTAPRGDELTVTARIVGDGTSRMTRMRKGTKVMFEGPYGAMTGDARRRSKMLMLGAGAGVAPLVAILEAERFVPGEAILVTRDHDPAHALRRPQIARMVAKRGLRHYTLDGHRSHGDSTWIPATHASWAGEDLLRYIAPDIEDYDIFLCGPGHWMDSIRDDLLETGILPSQIHSENFSI</sequence>
<dbReference type="InterPro" id="IPR039261">
    <property type="entry name" value="FNR_nucleotide-bd"/>
</dbReference>
<dbReference type="GO" id="GO:0050660">
    <property type="term" value="F:flavin adenine dinucleotide binding"/>
    <property type="evidence" value="ECO:0007669"/>
    <property type="project" value="TreeGrafter"/>
</dbReference>
<reference evidence="15 16" key="1">
    <citation type="journal article" date="2018" name="Nat. Biotechnol.">
        <title>A standardized bacterial taxonomy based on genome phylogeny substantially revises the tree of life.</title>
        <authorList>
            <person name="Parks D.H."/>
            <person name="Chuvochina M."/>
            <person name="Waite D.W."/>
            <person name="Rinke C."/>
            <person name="Skarshewski A."/>
            <person name="Chaumeil P.A."/>
            <person name="Hugenholtz P."/>
        </authorList>
    </citation>
    <scope>NUCLEOTIDE SEQUENCE [LARGE SCALE GENOMIC DNA]</scope>
    <source>
        <strain evidence="15">UBA9152</strain>
    </source>
</reference>
<dbReference type="Pfam" id="PF01794">
    <property type="entry name" value="Ferric_reduct"/>
    <property type="match status" value="1"/>
</dbReference>
<feature type="transmembrane region" description="Helical" evidence="13">
    <location>
        <begin position="152"/>
        <end position="170"/>
    </location>
</feature>
<dbReference type="GO" id="GO:0016491">
    <property type="term" value="F:oxidoreductase activity"/>
    <property type="evidence" value="ECO:0007669"/>
    <property type="project" value="UniProtKB-KW"/>
</dbReference>
<evidence type="ECO:0000313" key="15">
    <source>
        <dbReference type="EMBL" id="HAN24724.1"/>
    </source>
</evidence>
<organism evidence="15 16">
    <name type="scientific">Microbacterium ginsengisoli</name>
    <dbReference type="NCBI Taxonomy" id="400772"/>
    <lineage>
        <taxon>Bacteria</taxon>
        <taxon>Bacillati</taxon>
        <taxon>Actinomycetota</taxon>
        <taxon>Actinomycetes</taxon>
        <taxon>Micrococcales</taxon>
        <taxon>Microbacteriaceae</taxon>
        <taxon>Microbacterium</taxon>
    </lineage>
</organism>
<evidence type="ECO:0000256" key="4">
    <source>
        <dbReference type="ARBA" id="ARBA00022692"/>
    </source>
</evidence>
<keyword evidence="8 13" id="KW-1133">Transmembrane helix</keyword>
<evidence type="ECO:0000256" key="2">
    <source>
        <dbReference type="ARBA" id="ARBA00004141"/>
    </source>
</evidence>
<evidence type="ECO:0000256" key="8">
    <source>
        <dbReference type="ARBA" id="ARBA00022989"/>
    </source>
</evidence>
<dbReference type="InterPro" id="IPR013130">
    <property type="entry name" value="Fe3_Rdtase_TM_dom"/>
</dbReference>
<keyword evidence="7" id="KW-0274">FAD</keyword>
<comment type="subcellular location">
    <subcellularLocation>
        <location evidence="2">Membrane</location>
        <topology evidence="2">Multi-pass membrane protein</topology>
    </subcellularLocation>
</comment>
<evidence type="ECO:0000256" key="9">
    <source>
        <dbReference type="ARBA" id="ARBA00023002"/>
    </source>
</evidence>
<gene>
    <name evidence="15" type="ORF">DCP95_09150</name>
</gene>
<dbReference type="GO" id="GO:0046872">
    <property type="term" value="F:metal ion binding"/>
    <property type="evidence" value="ECO:0007669"/>
    <property type="project" value="UniProtKB-KW"/>
</dbReference>
<keyword evidence="4 13" id="KW-0812">Transmembrane</keyword>
<evidence type="ECO:0000256" key="1">
    <source>
        <dbReference type="ARBA" id="ARBA00001974"/>
    </source>
</evidence>
<dbReference type="SUPFAM" id="SSF63380">
    <property type="entry name" value="Riboflavin synthase domain-like"/>
    <property type="match status" value="1"/>
</dbReference>
<dbReference type="Proteomes" id="UP000257479">
    <property type="component" value="Unassembled WGS sequence"/>
</dbReference>
<evidence type="ECO:0000256" key="10">
    <source>
        <dbReference type="ARBA" id="ARBA00023004"/>
    </source>
</evidence>
<accession>A0A3C1KEC0</accession>
<keyword evidence="5" id="KW-0001">2Fe-2S</keyword>
<feature type="transmembrane region" description="Helical" evidence="13">
    <location>
        <begin position="29"/>
        <end position="51"/>
    </location>
</feature>
<dbReference type="Gene3D" id="2.40.30.10">
    <property type="entry name" value="Translation factors"/>
    <property type="match status" value="1"/>
</dbReference>
<evidence type="ECO:0000256" key="6">
    <source>
        <dbReference type="ARBA" id="ARBA00022723"/>
    </source>
</evidence>
<keyword evidence="10" id="KW-0408">Iron</keyword>
<dbReference type="GO" id="GO:0016020">
    <property type="term" value="C:membrane"/>
    <property type="evidence" value="ECO:0007669"/>
    <property type="project" value="UniProtKB-SubCell"/>
</dbReference>
<feature type="transmembrane region" description="Helical" evidence="13">
    <location>
        <begin position="71"/>
        <end position="90"/>
    </location>
</feature>
<evidence type="ECO:0000259" key="14">
    <source>
        <dbReference type="PROSITE" id="PS51384"/>
    </source>
</evidence>
<dbReference type="PANTHER" id="PTHR47354">
    <property type="entry name" value="NADH OXIDOREDUCTASE HCR"/>
    <property type="match status" value="1"/>
</dbReference>
<dbReference type="PANTHER" id="PTHR47354:SF8">
    <property type="entry name" value="1,2-PHENYLACETYL-COA EPOXIDASE, SUBUNIT E"/>
    <property type="match status" value="1"/>
</dbReference>
<dbReference type="InterPro" id="IPR017938">
    <property type="entry name" value="Riboflavin_synthase-like_b-brl"/>
</dbReference>
<dbReference type="InterPro" id="IPR050415">
    <property type="entry name" value="MRET"/>
</dbReference>
<keyword evidence="9" id="KW-0560">Oxidoreductase</keyword>
<name>A0A3C1KEC0_9MICO</name>
<evidence type="ECO:0000256" key="13">
    <source>
        <dbReference type="SAM" id="Phobius"/>
    </source>
</evidence>
<keyword evidence="3" id="KW-0285">Flavoprotein</keyword>
<feature type="domain" description="FAD-binding FR-type" evidence="14">
    <location>
        <begin position="240"/>
        <end position="340"/>
    </location>
</feature>
<feature type="transmembrane region" description="Helical" evidence="13">
    <location>
        <begin position="111"/>
        <end position="132"/>
    </location>
</feature>
<evidence type="ECO:0000256" key="11">
    <source>
        <dbReference type="ARBA" id="ARBA00023014"/>
    </source>
</evidence>
<protein>
    <submittedName>
        <fullName evidence="15">Oxidoreductase</fullName>
    </submittedName>
</protein>
<keyword evidence="12 13" id="KW-0472">Membrane</keyword>
<evidence type="ECO:0000313" key="16">
    <source>
        <dbReference type="Proteomes" id="UP000257479"/>
    </source>
</evidence>
<dbReference type="AlphaFoldDB" id="A0A3C1KEC0"/>
<evidence type="ECO:0000256" key="3">
    <source>
        <dbReference type="ARBA" id="ARBA00022630"/>
    </source>
</evidence>
<keyword evidence="11" id="KW-0411">Iron-sulfur</keyword>
<dbReference type="Gene3D" id="3.40.50.80">
    <property type="entry name" value="Nucleotide-binding domain of ferredoxin-NADP reductase (FNR) module"/>
    <property type="match status" value="1"/>
</dbReference>
<feature type="transmembrane region" description="Helical" evidence="13">
    <location>
        <begin position="182"/>
        <end position="203"/>
    </location>
</feature>
<dbReference type="PROSITE" id="PS51384">
    <property type="entry name" value="FAD_FR"/>
    <property type="match status" value="1"/>
</dbReference>
<evidence type="ECO:0000256" key="5">
    <source>
        <dbReference type="ARBA" id="ARBA00022714"/>
    </source>
</evidence>
<evidence type="ECO:0000256" key="7">
    <source>
        <dbReference type="ARBA" id="ARBA00022827"/>
    </source>
</evidence>
<dbReference type="GO" id="GO:0051537">
    <property type="term" value="F:2 iron, 2 sulfur cluster binding"/>
    <property type="evidence" value="ECO:0007669"/>
    <property type="project" value="UniProtKB-KW"/>
</dbReference>
<dbReference type="EMBL" id="DMNG01000154">
    <property type="protein sequence ID" value="HAN24724.1"/>
    <property type="molecule type" value="Genomic_DNA"/>
</dbReference>
<evidence type="ECO:0000256" key="12">
    <source>
        <dbReference type="ARBA" id="ARBA00023136"/>
    </source>
</evidence>
<comment type="cofactor">
    <cofactor evidence="1">
        <name>FAD</name>
        <dbReference type="ChEBI" id="CHEBI:57692"/>
    </cofactor>
</comment>
<comment type="caution">
    <text evidence="15">The sequence shown here is derived from an EMBL/GenBank/DDBJ whole genome shotgun (WGS) entry which is preliminary data.</text>
</comment>